<proteinExistence type="predicted"/>
<dbReference type="KEGG" id="bmic:BMR1_03g03000"/>
<name>A0A0K3ARW4_BABMR</name>
<dbReference type="Proteomes" id="UP000002899">
    <property type="component" value="Chromosome III"/>
</dbReference>
<gene>
    <name evidence="1" type="ORF">BMR1_03g03000</name>
</gene>
<dbReference type="EMBL" id="LN871598">
    <property type="protein sequence ID" value="CTQ41200.1"/>
    <property type="molecule type" value="Genomic_DNA"/>
</dbReference>
<keyword evidence="2" id="KW-1185">Reference proteome</keyword>
<organism evidence="1 2">
    <name type="scientific">Babesia microti (strain RI)</name>
    <dbReference type="NCBI Taxonomy" id="1133968"/>
    <lineage>
        <taxon>Eukaryota</taxon>
        <taxon>Sar</taxon>
        <taxon>Alveolata</taxon>
        <taxon>Apicomplexa</taxon>
        <taxon>Aconoidasida</taxon>
        <taxon>Piroplasmida</taxon>
        <taxon>Babesiidae</taxon>
        <taxon>Babesia</taxon>
    </lineage>
</organism>
<dbReference type="OrthoDB" id="366281at2759"/>
<sequence length="267" mass="31036">MSEEPQTQEYSYIGSQYYDDHEAISPNYIENRIDKLKFSISLKNDQLNDEHYLDDSECLSPNEYTVKPKPCDYIMEGCKHDDSDGILSDRITNTKSILNGIVESNKRCLNLCTKIVEPELTQIDDYTIDMKARKLYLYALSDPPHDMPFYFSLQAELLLSQRQFYKALVAATLVNSLISRFYHIQCMQLRSRMIAVRTICLYQLNDTERFKAMERELMDVEKSHLSEQLYKKLEGTMDAARILSILLDYTANFGIITDGDESDDIFD</sequence>
<reference evidence="1 2" key="1">
    <citation type="journal article" date="2012" name="Nucleic Acids Res.">
        <title>Sequencing of the smallest Apicomplexan genome from the human pathogen Babesia microti.</title>
        <authorList>
            <person name="Cornillot E."/>
            <person name="Hadj-Kaddour K."/>
            <person name="Dassouli A."/>
            <person name="Noel B."/>
            <person name="Ranwez V."/>
            <person name="Vacherie B."/>
            <person name="Augagneur Y."/>
            <person name="Bres V."/>
            <person name="Duclos A."/>
            <person name="Randazzo S."/>
            <person name="Carcy B."/>
            <person name="Debierre-Grockiego F."/>
            <person name="Delbecq S."/>
            <person name="Moubri-Menage K."/>
            <person name="Shams-Eldin H."/>
            <person name="Usmani-Brown S."/>
            <person name="Bringaud F."/>
            <person name="Wincker P."/>
            <person name="Vivares C.P."/>
            <person name="Schwarz R.T."/>
            <person name="Schetters T.P."/>
            <person name="Krause P.J."/>
            <person name="Gorenflot A."/>
            <person name="Berry V."/>
            <person name="Barbe V."/>
            <person name="Ben Mamoun C."/>
        </authorList>
    </citation>
    <scope>NUCLEOTIDE SEQUENCE [LARGE SCALE GENOMIC DNA]</scope>
    <source>
        <strain evidence="1 2">RI</strain>
    </source>
</reference>
<evidence type="ECO:0000313" key="2">
    <source>
        <dbReference type="Proteomes" id="UP000002899"/>
    </source>
</evidence>
<accession>A0A0K3ARW4</accession>
<dbReference type="AlphaFoldDB" id="A0A0K3ARW4"/>
<reference evidence="1 2" key="3">
    <citation type="journal article" date="2016" name="Sci. Rep.">
        <title>Genome-wide diversity and gene expression profiling of Babesia microti isolates identify polymorphic genes that mediate host-pathogen interactions.</title>
        <authorList>
            <person name="Silva J.C."/>
            <person name="Cornillot E."/>
            <person name="McCracken C."/>
            <person name="Usmani-Brown S."/>
            <person name="Dwivedi A."/>
            <person name="Ifeonu O.O."/>
            <person name="Crabtree J."/>
            <person name="Gotia H.T."/>
            <person name="Virji A.Z."/>
            <person name="Reynes C."/>
            <person name="Colinge J."/>
            <person name="Kumar V."/>
            <person name="Lawres L."/>
            <person name="Pazzi J.E."/>
            <person name="Pablo J.V."/>
            <person name="Hung C."/>
            <person name="Brancato J."/>
            <person name="Kumari P."/>
            <person name="Orvis J."/>
            <person name="Tretina K."/>
            <person name="Chibucos M."/>
            <person name="Ott S."/>
            <person name="Sadzewicz L."/>
            <person name="Sengamalay N."/>
            <person name="Shetty A.C."/>
            <person name="Su Q."/>
            <person name="Tallon L."/>
            <person name="Fraser C.M."/>
            <person name="Frutos R."/>
            <person name="Molina D.M."/>
            <person name="Krause P.J."/>
            <person name="Ben Mamoun C."/>
        </authorList>
    </citation>
    <scope>NUCLEOTIDE SEQUENCE [LARGE SCALE GENOMIC DNA]</scope>
    <source>
        <strain evidence="1 2">RI</strain>
    </source>
</reference>
<reference evidence="1 2" key="2">
    <citation type="journal article" date="2013" name="PLoS ONE">
        <title>Whole genome mapping and re-organization of the nuclear and mitochondrial genomes of Babesia microti isolates.</title>
        <authorList>
            <person name="Cornillot E."/>
            <person name="Dassouli A."/>
            <person name="Garg A."/>
            <person name="Pachikara N."/>
            <person name="Randazzo S."/>
            <person name="Depoix D."/>
            <person name="Carcy B."/>
            <person name="Delbecq S."/>
            <person name="Frutos R."/>
            <person name="Silva J.C."/>
            <person name="Sutton R."/>
            <person name="Krause P.J."/>
            <person name="Mamoun C.B."/>
        </authorList>
    </citation>
    <scope>NUCLEOTIDE SEQUENCE [LARGE SCALE GENOMIC DNA]</scope>
    <source>
        <strain evidence="1 2">RI</strain>
    </source>
</reference>
<dbReference type="VEuPathDB" id="PiroplasmaDB:BMR1_03g03000"/>
<protein>
    <submittedName>
        <fullName evidence="1">Uncharacterized protein</fullName>
    </submittedName>
</protein>
<dbReference type="GeneID" id="24425242"/>
<evidence type="ECO:0000313" key="1">
    <source>
        <dbReference type="EMBL" id="CTQ41200.1"/>
    </source>
</evidence>
<dbReference type="RefSeq" id="XP_012649211.1">
    <property type="nucleotide sequence ID" value="XM_012793757.1"/>
</dbReference>